<dbReference type="InterPro" id="IPR051164">
    <property type="entry name" value="NmrA-like_oxidored"/>
</dbReference>
<reference evidence="5" key="1">
    <citation type="journal article" date="2020" name="Stud. Mycol.">
        <title>101 Dothideomycetes genomes: a test case for predicting lifestyles and emergence of pathogens.</title>
        <authorList>
            <person name="Haridas S."/>
            <person name="Albert R."/>
            <person name="Binder M."/>
            <person name="Bloem J."/>
            <person name="Labutti K."/>
            <person name="Salamov A."/>
            <person name="Andreopoulos B."/>
            <person name="Baker S."/>
            <person name="Barry K."/>
            <person name="Bills G."/>
            <person name="Bluhm B."/>
            <person name="Cannon C."/>
            <person name="Castanera R."/>
            <person name="Culley D."/>
            <person name="Daum C."/>
            <person name="Ezra D."/>
            <person name="Gonzalez J."/>
            <person name="Henrissat B."/>
            <person name="Kuo A."/>
            <person name="Liang C."/>
            <person name="Lipzen A."/>
            <person name="Lutzoni F."/>
            <person name="Magnuson J."/>
            <person name="Mondo S."/>
            <person name="Nolan M."/>
            <person name="Ohm R."/>
            <person name="Pangilinan J."/>
            <person name="Park H.-J."/>
            <person name="Ramirez L."/>
            <person name="Alfaro M."/>
            <person name="Sun H."/>
            <person name="Tritt A."/>
            <person name="Yoshinaga Y."/>
            <person name="Zwiers L.-H."/>
            <person name="Turgeon B."/>
            <person name="Goodwin S."/>
            <person name="Spatafora J."/>
            <person name="Crous P."/>
            <person name="Grigoriev I."/>
        </authorList>
    </citation>
    <scope>NUCLEOTIDE SEQUENCE</scope>
    <source>
        <strain evidence="5">CBS 115976</strain>
    </source>
</reference>
<accession>A0A6A6UPE1</accession>
<keyword evidence="2" id="KW-0521">NADP</keyword>
<sequence>MSTQTILVTRATGTQGIAVLHHLQKNGFQIHALVRDASDDRALAIKKNFGANLFEGALDDPGIIRRAAAGCTGLFLNLMPSLTPGFEFDNELLEARNVLAEAKAAGIKHVIYSTSLSVGKHEQLPGWDPKSTYARAILSKHAIEEEVRNGGFDTWTIIRPAYFMTNFLGFFGAWIFPELSKEHKFVASFKADTVLPLIDPHDIGAFTAAALSDPKKFGGQAIEIAGDTITATQVVDAISMAAGVPIKAKFRTEEETEALIKVNPAVSGQVALKSLINFVNMEDVKSWGVPLRSFEEFLTSEKALVDSTFGSK</sequence>
<comment type="similarity">
    <text evidence="1">Belongs to the NmrA-type oxidoreductase family.</text>
</comment>
<proteinExistence type="inferred from homology"/>
<evidence type="ECO:0000256" key="3">
    <source>
        <dbReference type="ARBA" id="ARBA00023002"/>
    </source>
</evidence>
<dbReference type="SUPFAM" id="SSF51735">
    <property type="entry name" value="NAD(P)-binding Rossmann-fold domains"/>
    <property type="match status" value="1"/>
</dbReference>
<dbReference type="GO" id="GO:0016491">
    <property type="term" value="F:oxidoreductase activity"/>
    <property type="evidence" value="ECO:0007669"/>
    <property type="project" value="UniProtKB-KW"/>
</dbReference>
<protein>
    <submittedName>
        <fullName evidence="5">NAD dependent epimerase/dehydratase</fullName>
    </submittedName>
</protein>
<dbReference type="OrthoDB" id="419598at2759"/>
<dbReference type="AlphaFoldDB" id="A0A6A6UPE1"/>
<organism evidence="5 6">
    <name type="scientific">Microthyrium microscopicum</name>
    <dbReference type="NCBI Taxonomy" id="703497"/>
    <lineage>
        <taxon>Eukaryota</taxon>
        <taxon>Fungi</taxon>
        <taxon>Dikarya</taxon>
        <taxon>Ascomycota</taxon>
        <taxon>Pezizomycotina</taxon>
        <taxon>Dothideomycetes</taxon>
        <taxon>Dothideomycetes incertae sedis</taxon>
        <taxon>Microthyriales</taxon>
        <taxon>Microthyriaceae</taxon>
        <taxon>Microthyrium</taxon>
    </lineage>
</organism>
<evidence type="ECO:0000256" key="1">
    <source>
        <dbReference type="ARBA" id="ARBA00006328"/>
    </source>
</evidence>
<dbReference type="CDD" id="cd05251">
    <property type="entry name" value="NmrA_like_SDR_a"/>
    <property type="match status" value="1"/>
</dbReference>
<dbReference type="Pfam" id="PF05368">
    <property type="entry name" value="NmrA"/>
    <property type="match status" value="1"/>
</dbReference>
<dbReference type="InterPro" id="IPR036291">
    <property type="entry name" value="NAD(P)-bd_dom_sf"/>
</dbReference>
<dbReference type="GO" id="GO:0005634">
    <property type="term" value="C:nucleus"/>
    <property type="evidence" value="ECO:0007669"/>
    <property type="project" value="TreeGrafter"/>
</dbReference>
<keyword evidence="3" id="KW-0560">Oxidoreductase</keyword>
<evidence type="ECO:0000313" key="6">
    <source>
        <dbReference type="Proteomes" id="UP000799302"/>
    </source>
</evidence>
<dbReference type="Proteomes" id="UP000799302">
    <property type="component" value="Unassembled WGS sequence"/>
</dbReference>
<evidence type="ECO:0000256" key="2">
    <source>
        <dbReference type="ARBA" id="ARBA00022857"/>
    </source>
</evidence>
<dbReference type="EMBL" id="MU004230">
    <property type="protein sequence ID" value="KAF2674149.1"/>
    <property type="molecule type" value="Genomic_DNA"/>
</dbReference>
<dbReference type="Gene3D" id="3.40.50.720">
    <property type="entry name" value="NAD(P)-binding Rossmann-like Domain"/>
    <property type="match status" value="1"/>
</dbReference>
<gene>
    <name evidence="5" type="ORF">BT63DRAFT_380825</name>
</gene>
<dbReference type="InterPro" id="IPR008030">
    <property type="entry name" value="NmrA-like"/>
</dbReference>
<feature type="domain" description="NmrA-like" evidence="4">
    <location>
        <begin position="3"/>
        <end position="259"/>
    </location>
</feature>
<name>A0A6A6UPE1_9PEZI</name>
<keyword evidence="6" id="KW-1185">Reference proteome</keyword>
<evidence type="ECO:0000259" key="4">
    <source>
        <dbReference type="Pfam" id="PF05368"/>
    </source>
</evidence>
<dbReference type="PANTHER" id="PTHR42748">
    <property type="entry name" value="NITROGEN METABOLITE REPRESSION PROTEIN NMRA FAMILY MEMBER"/>
    <property type="match status" value="1"/>
</dbReference>
<dbReference type="PANTHER" id="PTHR42748:SF30">
    <property type="entry name" value="NMRA-LIKE DOMAIN-CONTAINING PROTEIN"/>
    <property type="match status" value="1"/>
</dbReference>
<evidence type="ECO:0000313" key="5">
    <source>
        <dbReference type="EMBL" id="KAF2674149.1"/>
    </source>
</evidence>